<feature type="domain" description="Major facilitator superfamily (MFS) profile" evidence="7">
    <location>
        <begin position="35"/>
        <end position="495"/>
    </location>
</feature>
<dbReference type="PANTHER" id="PTHR42718:SF39">
    <property type="entry name" value="ACTINORHODIN TRANSPORTER-RELATED"/>
    <property type="match status" value="1"/>
</dbReference>
<dbReference type="Proteomes" id="UP000095210">
    <property type="component" value="Chromosome"/>
</dbReference>
<dbReference type="Pfam" id="PF07690">
    <property type="entry name" value="MFS_1"/>
    <property type="match status" value="2"/>
</dbReference>
<protein>
    <submittedName>
        <fullName evidence="8">Arabinose efflux permease family protein</fullName>
    </submittedName>
</protein>
<feature type="transmembrane region" description="Helical" evidence="6">
    <location>
        <begin position="334"/>
        <end position="355"/>
    </location>
</feature>
<feature type="transmembrane region" description="Helical" evidence="6">
    <location>
        <begin position="126"/>
        <end position="147"/>
    </location>
</feature>
<dbReference type="AlphaFoldDB" id="A0AAC9MXS7"/>
<sequence>MNGDQPERESVESAESGSHIGPATETLADRGSWPTLAVVLSGAFIALLDTTIVNVALSDIGTALGAEETALAWILSGYFLSFGLVLIPAGRLSDRFGHRRLFVAGMTLFTVASLACGLAGSPGLLVFLRVIQGLGAGLFFPVIAALIQLTYTGRARARAFGLLGAVIGISTAIGPLVGGLLVHGLGTQGWRWVFLVNVPIGVIVVPAALRLLPRPAPKYGSEARRADLVGLGLLFVSITALLLPLVEGQHAGWSGWPLVSLGLALLAGGTLWWWERRSEEREGDPILSPALLRRPALAAGALVALVYFAAFTSVFFSLALLWQEGLGHDALETGLILMPFALGNFLGGLGSARFAARLGRTALMVAAVLVGLGLSATLLMLKLGTPDPNGWTLVFPMALAGIGNGLFIAPNTNLVLSAVPPAQAGTASALLSTAQRFGSSIGIAMVSSVLFGTLRVEQSGRAQAYLHSTQLALLVNIALVLLALALVFVLPRKTDAAWS</sequence>
<feature type="compositionally biased region" description="Basic and acidic residues" evidence="5">
    <location>
        <begin position="1"/>
        <end position="11"/>
    </location>
</feature>
<organism evidence="8 9">
    <name type="scientific">Actinoalloteichus hymeniacidonis</name>
    <dbReference type="NCBI Taxonomy" id="340345"/>
    <lineage>
        <taxon>Bacteria</taxon>
        <taxon>Bacillati</taxon>
        <taxon>Actinomycetota</taxon>
        <taxon>Actinomycetes</taxon>
        <taxon>Pseudonocardiales</taxon>
        <taxon>Pseudonocardiaceae</taxon>
        <taxon>Actinoalloteichus</taxon>
    </lineage>
</organism>
<evidence type="ECO:0000256" key="6">
    <source>
        <dbReference type="SAM" id="Phobius"/>
    </source>
</evidence>
<evidence type="ECO:0000256" key="5">
    <source>
        <dbReference type="SAM" id="MobiDB-lite"/>
    </source>
</evidence>
<feature type="transmembrane region" description="Helical" evidence="6">
    <location>
        <begin position="255"/>
        <end position="274"/>
    </location>
</feature>
<dbReference type="PANTHER" id="PTHR42718">
    <property type="entry name" value="MAJOR FACILITATOR SUPERFAMILY MULTIDRUG TRANSPORTER MFSC"/>
    <property type="match status" value="1"/>
</dbReference>
<evidence type="ECO:0000313" key="9">
    <source>
        <dbReference type="Proteomes" id="UP000095210"/>
    </source>
</evidence>
<dbReference type="PROSITE" id="PS50850">
    <property type="entry name" value="MFS"/>
    <property type="match status" value="1"/>
</dbReference>
<dbReference type="GO" id="GO:0005886">
    <property type="term" value="C:plasma membrane"/>
    <property type="evidence" value="ECO:0007669"/>
    <property type="project" value="UniProtKB-SubCell"/>
</dbReference>
<feature type="transmembrane region" description="Helical" evidence="6">
    <location>
        <begin position="192"/>
        <end position="213"/>
    </location>
</feature>
<dbReference type="RefSeq" id="WP_084642998.1">
    <property type="nucleotide sequence ID" value="NZ_CP014859.1"/>
</dbReference>
<reference evidence="9" key="1">
    <citation type="submission" date="2016-03" db="EMBL/GenBank/DDBJ databases">
        <title>Complete genome sequence of the type strain Actinoalloteichus hymeniacidonis DSM 45092.</title>
        <authorList>
            <person name="Schaffert L."/>
            <person name="Albersmeier A."/>
            <person name="Winkler A."/>
            <person name="Kalinowski J."/>
            <person name="Zotchev S."/>
            <person name="Ruckert C."/>
        </authorList>
    </citation>
    <scope>NUCLEOTIDE SEQUENCE [LARGE SCALE GENOMIC DNA]</scope>
    <source>
        <strain evidence="9">HPA177(T) (DSM 45092(T))</strain>
    </source>
</reference>
<feature type="transmembrane region" description="Helical" evidence="6">
    <location>
        <begin position="437"/>
        <end position="456"/>
    </location>
</feature>
<comment type="subcellular location">
    <subcellularLocation>
        <location evidence="1">Cell membrane</location>
        <topology evidence="1">Multi-pass membrane protein</topology>
    </subcellularLocation>
</comment>
<keyword evidence="9" id="KW-1185">Reference proteome</keyword>
<dbReference type="Gene3D" id="1.20.1250.20">
    <property type="entry name" value="MFS general substrate transporter like domains"/>
    <property type="match status" value="1"/>
</dbReference>
<feature type="transmembrane region" description="Helical" evidence="6">
    <location>
        <begin position="70"/>
        <end position="89"/>
    </location>
</feature>
<feature type="region of interest" description="Disordered" evidence="5">
    <location>
        <begin position="1"/>
        <end position="26"/>
    </location>
</feature>
<evidence type="ECO:0000256" key="1">
    <source>
        <dbReference type="ARBA" id="ARBA00004651"/>
    </source>
</evidence>
<evidence type="ECO:0000256" key="3">
    <source>
        <dbReference type="ARBA" id="ARBA00022989"/>
    </source>
</evidence>
<feature type="transmembrane region" description="Helical" evidence="6">
    <location>
        <begin position="295"/>
        <end position="322"/>
    </location>
</feature>
<keyword evidence="4 6" id="KW-0472">Membrane</keyword>
<evidence type="ECO:0000256" key="2">
    <source>
        <dbReference type="ARBA" id="ARBA00022692"/>
    </source>
</evidence>
<feature type="transmembrane region" description="Helical" evidence="6">
    <location>
        <begin position="101"/>
        <end position="120"/>
    </location>
</feature>
<evidence type="ECO:0000259" key="7">
    <source>
        <dbReference type="PROSITE" id="PS50850"/>
    </source>
</evidence>
<keyword evidence="3 6" id="KW-1133">Transmembrane helix</keyword>
<dbReference type="EMBL" id="CP014859">
    <property type="protein sequence ID" value="AOS63628.1"/>
    <property type="molecule type" value="Genomic_DNA"/>
</dbReference>
<feature type="transmembrane region" description="Helical" evidence="6">
    <location>
        <begin position="468"/>
        <end position="490"/>
    </location>
</feature>
<evidence type="ECO:0000313" key="8">
    <source>
        <dbReference type="EMBL" id="AOS63628.1"/>
    </source>
</evidence>
<dbReference type="CDD" id="cd17321">
    <property type="entry name" value="MFS_MMR_MDR_like"/>
    <property type="match status" value="1"/>
</dbReference>
<keyword evidence="2 6" id="KW-0812">Transmembrane</keyword>
<name>A0AAC9MXS7_9PSEU</name>
<feature type="transmembrane region" description="Helical" evidence="6">
    <location>
        <begin position="362"/>
        <end position="381"/>
    </location>
</feature>
<feature type="transmembrane region" description="Helical" evidence="6">
    <location>
        <begin position="36"/>
        <end position="58"/>
    </location>
</feature>
<dbReference type="PRINTS" id="PR01036">
    <property type="entry name" value="TCRTETB"/>
</dbReference>
<feature type="transmembrane region" description="Helical" evidence="6">
    <location>
        <begin position="225"/>
        <end position="243"/>
    </location>
</feature>
<gene>
    <name evidence="8" type="ORF">TL08_14070</name>
</gene>
<dbReference type="Gene3D" id="1.20.1720.10">
    <property type="entry name" value="Multidrug resistance protein D"/>
    <property type="match status" value="1"/>
</dbReference>
<dbReference type="KEGG" id="ahm:TL08_14070"/>
<feature type="transmembrane region" description="Helical" evidence="6">
    <location>
        <begin position="159"/>
        <end position="186"/>
    </location>
</feature>
<dbReference type="GO" id="GO:0022857">
    <property type="term" value="F:transmembrane transporter activity"/>
    <property type="evidence" value="ECO:0007669"/>
    <property type="project" value="InterPro"/>
</dbReference>
<accession>A0AAC9MXS7</accession>
<dbReference type="SUPFAM" id="SSF103473">
    <property type="entry name" value="MFS general substrate transporter"/>
    <property type="match status" value="1"/>
</dbReference>
<dbReference type="InterPro" id="IPR020846">
    <property type="entry name" value="MFS_dom"/>
</dbReference>
<dbReference type="InterPro" id="IPR036259">
    <property type="entry name" value="MFS_trans_sf"/>
</dbReference>
<feature type="transmembrane region" description="Helical" evidence="6">
    <location>
        <begin position="393"/>
        <end position="416"/>
    </location>
</feature>
<evidence type="ECO:0000256" key="4">
    <source>
        <dbReference type="ARBA" id="ARBA00023136"/>
    </source>
</evidence>
<dbReference type="InterPro" id="IPR011701">
    <property type="entry name" value="MFS"/>
</dbReference>
<proteinExistence type="predicted"/>